<dbReference type="EMBL" id="JAHTBI010000061">
    <property type="protein sequence ID" value="MBV6288838.1"/>
    <property type="molecule type" value="Genomic_DNA"/>
</dbReference>
<dbReference type="RefSeq" id="WP_217976826.1">
    <property type="nucleotide sequence ID" value="NZ_JAHTBI010000061.1"/>
</dbReference>
<gene>
    <name evidence="1" type="ORF">KUO17_17690</name>
</gene>
<evidence type="ECO:0000313" key="1">
    <source>
        <dbReference type="EMBL" id="MBV6288838.1"/>
    </source>
</evidence>
<comment type="caution">
    <text evidence="1">The sequence shown here is derived from an EMBL/GenBank/DDBJ whole genome shotgun (WGS) entry which is preliminary data.</text>
</comment>
<organism evidence="1 2">
    <name type="scientific">Pseudomonas aegrilactucae</name>
    <dbReference type="NCBI Taxonomy" id="2854028"/>
    <lineage>
        <taxon>Bacteria</taxon>
        <taxon>Pseudomonadati</taxon>
        <taxon>Pseudomonadota</taxon>
        <taxon>Gammaproteobacteria</taxon>
        <taxon>Pseudomonadales</taxon>
        <taxon>Pseudomonadaceae</taxon>
        <taxon>Pseudomonas</taxon>
    </lineage>
</organism>
<keyword evidence="2" id="KW-1185">Reference proteome</keyword>
<accession>A0A9Q2XLE7</accession>
<evidence type="ECO:0000313" key="2">
    <source>
        <dbReference type="Proteomes" id="UP001106592"/>
    </source>
</evidence>
<dbReference type="Proteomes" id="UP001106592">
    <property type="component" value="Unassembled WGS sequence"/>
</dbReference>
<name>A0A9Q2XLE7_9PSED</name>
<sequence>MRGKSLGFFATKSDMFSLVEAIDATSSINITQAGEVVDGKLTVFSRLVDVPGLGVSSHPTSVLNDFYLICKPGVAVSLRKVSTKQGGVRYILDQKENLGTLVFRPGGEYFGEGIIVSEVSTIYQSGDGLDLFKLFEKKIKGNFKKNSLLLCRARSLRGPCEGY</sequence>
<dbReference type="AlphaFoldDB" id="A0A9Q2XLE7"/>
<proteinExistence type="predicted"/>
<reference evidence="1" key="1">
    <citation type="journal article" date="2022" name="Int. J. Syst. Evol. Microbiol.">
        <title>Pseudomonas aegrilactucae sp. nov. and Pseudomonas morbosilactucae sp. nov., pathogens causing bacterial rot of lettuce in Japan.</title>
        <authorList>
            <person name="Sawada H."/>
            <person name="Fujikawa T."/>
            <person name="Satou M."/>
        </authorList>
    </citation>
    <scope>NUCLEOTIDE SEQUENCE</scope>
    <source>
        <strain evidence="1">MAFF 301350</strain>
    </source>
</reference>
<reference evidence="1" key="2">
    <citation type="journal article" date="2023" name="Plant Pathol.">
        <title>Dismantling and reorganizing Pseudomonas marginalis sensu#lato.</title>
        <authorList>
            <person name="Sawada H."/>
            <person name="Fujikawa T."/>
            <person name="Satou M."/>
        </authorList>
    </citation>
    <scope>NUCLEOTIDE SEQUENCE</scope>
    <source>
        <strain evidence="1">MAFF 301350</strain>
    </source>
</reference>
<protein>
    <submittedName>
        <fullName evidence="1">Uncharacterized protein</fullName>
    </submittedName>
</protein>